<reference evidence="1" key="1">
    <citation type="journal article" date="2016" name="Sci. Rep.">
        <title>Molecular characterization of firefly nuptial gifts: a multi-omics approach sheds light on postcopulatory sexual selection.</title>
        <authorList>
            <person name="Al-Wathiqui N."/>
            <person name="Fallon T.R."/>
            <person name="South A."/>
            <person name="Weng J.K."/>
            <person name="Lewis S.M."/>
        </authorList>
    </citation>
    <scope>NUCLEOTIDE SEQUENCE</scope>
</reference>
<sequence>MSCDLPLSTYFVVILNLRTRSYNEPSSSKQKEFIAPKMSQIPPFLRILVPADLTHCSQNLLLMYMSPLEANKHLLIIKRAINEKHDWQTCNFPLENSRGQQTNKVR</sequence>
<evidence type="ECO:0000313" key="1">
    <source>
        <dbReference type="EMBL" id="JAV53945.1"/>
    </source>
</evidence>
<protein>
    <submittedName>
        <fullName evidence="1">Uncharacterized protein</fullName>
    </submittedName>
</protein>
<dbReference type="EMBL" id="GEZM01098215">
    <property type="protein sequence ID" value="JAV53945.1"/>
    <property type="molecule type" value="Transcribed_RNA"/>
</dbReference>
<proteinExistence type="predicted"/>
<organism evidence="1">
    <name type="scientific">Photinus pyralis</name>
    <name type="common">Common eastern firefly</name>
    <name type="synonym">Lampyris pyralis</name>
    <dbReference type="NCBI Taxonomy" id="7054"/>
    <lineage>
        <taxon>Eukaryota</taxon>
        <taxon>Metazoa</taxon>
        <taxon>Ecdysozoa</taxon>
        <taxon>Arthropoda</taxon>
        <taxon>Hexapoda</taxon>
        <taxon>Insecta</taxon>
        <taxon>Pterygota</taxon>
        <taxon>Neoptera</taxon>
        <taxon>Endopterygota</taxon>
        <taxon>Coleoptera</taxon>
        <taxon>Polyphaga</taxon>
        <taxon>Elateriformia</taxon>
        <taxon>Elateroidea</taxon>
        <taxon>Lampyridae</taxon>
        <taxon>Lampyrinae</taxon>
        <taxon>Photinus</taxon>
    </lineage>
</organism>
<dbReference type="AlphaFoldDB" id="A0A1Y1K2Y2"/>
<accession>A0A1Y1K2Y2</accession>
<name>A0A1Y1K2Y2_PHOPY</name>